<organism evidence="2 3">
    <name type="scientific">Kitasatospora xanthocidica</name>
    <dbReference type="NCBI Taxonomy" id="83382"/>
    <lineage>
        <taxon>Bacteria</taxon>
        <taxon>Bacillati</taxon>
        <taxon>Actinomycetota</taxon>
        <taxon>Actinomycetes</taxon>
        <taxon>Kitasatosporales</taxon>
        <taxon>Streptomycetaceae</taxon>
        <taxon>Kitasatospora</taxon>
    </lineage>
</organism>
<protein>
    <submittedName>
        <fullName evidence="2">Uncharacterized protein</fullName>
    </submittedName>
</protein>
<reference evidence="2 3" key="1">
    <citation type="submission" date="2018-08" db="EMBL/GenBank/DDBJ databases">
        <title>Diversity &amp; Physiological Properties of Lignin-Decomposing Actinobacteria from Soil.</title>
        <authorList>
            <person name="Roh S.G."/>
            <person name="Kim S.B."/>
        </authorList>
    </citation>
    <scope>NUCLEOTIDE SEQUENCE [LARGE SCALE GENOMIC DNA]</scope>
    <source>
        <strain evidence="2 3">MMS17-GH009</strain>
    </source>
</reference>
<dbReference type="AlphaFoldDB" id="A0A372ZMG2"/>
<feature type="region of interest" description="Disordered" evidence="1">
    <location>
        <begin position="1"/>
        <end position="77"/>
    </location>
</feature>
<evidence type="ECO:0000313" key="3">
    <source>
        <dbReference type="Proteomes" id="UP000263377"/>
    </source>
</evidence>
<sequence>MSDHSGRPARRPLWQPFSEPATDQAVPQAGRPRLLAIERAPFLEPADGSGIPARQPAPARRRLGHGALPDTAADDRT</sequence>
<dbReference type="EMBL" id="QVIG01000001">
    <property type="protein sequence ID" value="RGD56425.1"/>
    <property type="molecule type" value="Genomic_DNA"/>
</dbReference>
<comment type="caution">
    <text evidence="2">The sequence shown here is derived from an EMBL/GenBank/DDBJ whole genome shotgun (WGS) entry which is preliminary data.</text>
</comment>
<evidence type="ECO:0000256" key="1">
    <source>
        <dbReference type="SAM" id="MobiDB-lite"/>
    </source>
</evidence>
<evidence type="ECO:0000313" key="2">
    <source>
        <dbReference type="EMBL" id="RGD56425.1"/>
    </source>
</evidence>
<name>A0A372ZMG2_9ACTN</name>
<dbReference type="RefSeq" id="WP_117484835.1">
    <property type="nucleotide sequence ID" value="NZ_QVIG01000001.1"/>
</dbReference>
<keyword evidence="3" id="KW-1185">Reference proteome</keyword>
<gene>
    <name evidence="2" type="ORF">DR950_00245</name>
</gene>
<dbReference type="Proteomes" id="UP000263377">
    <property type="component" value="Unassembled WGS sequence"/>
</dbReference>
<accession>A0A372ZMG2</accession>
<proteinExistence type="predicted"/>